<reference evidence="10 11" key="1">
    <citation type="submission" date="2023-07" db="EMBL/GenBank/DDBJ databases">
        <title>Genomic Encyclopedia of Type Strains, Phase IV (KMG-IV): sequencing the most valuable type-strain genomes for metagenomic binning, comparative biology and taxonomic classification.</title>
        <authorList>
            <person name="Goeker M."/>
        </authorList>
    </citation>
    <scope>NUCLEOTIDE SEQUENCE [LARGE SCALE GENOMIC DNA]</scope>
    <source>
        <strain evidence="10 11">DSM 17723</strain>
    </source>
</reference>
<sequence>MNVVTAKDELKSKIAEYKKQNKSIGFVPTMGFLHEGHLKLIEEARKGNDIVILSIFVNPLQFGPNEDFESYPRDQQRDEELANSSGVDLVFLPSVNEMYPQSPGYTISVQSRVNVLCGKSRVGHFDGVATILTKLFHLIEPNRAYFGMKDAQQVAVVEGLVEELNFPIEIVPVSTIREADGLAKSSRNVYLNKEERREAPSLYRSLVIAKEEIVKGNTNFEEIKEMIKAYITQNTSGVIDYIEILTYPQLEEIKVPKGKVILAIAVKFSKARLIDNITVEI</sequence>
<evidence type="ECO:0000313" key="10">
    <source>
        <dbReference type="EMBL" id="MDQ0225134.1"/>
    </source>
</evidence>
<evidence type="ECO:0000256" key="3">
    <source>
        <dbReference type="ARBA" id="ARBA00022490"/>
    </source>
</evidence>
<comment type="pathway">
    <text evidence="1 9">Cofactor biosynthesis; (R)-pantothenate biosynthesis; (R)-pantothenate from (R)-pantoate and beta-alanine: step 1/1.</text>
</comment>
<evidence type="ECO:0000256" key="1">
    <source>
        <dbReference type="ARBA" id="ARBA00004990"/>
    </source>
</evidence>
<comment type="catalytic activity">
    <reaction evidence="8 9">
        <text>(R)-pantoate + beta-alanine + ATP = (R)-pantothenate + AMP + diphosphate + H(+)</text>
        <dbReference type="Rhea" id="RHEA:10912"/>
        <dbReference type="ChEBI" id="CHEBI:15378"/>
        <dbReference type="ChEBI" id="CHEBI:15980"/>
        <dbReference type="ChEBI" id="CHEBI:29032"/>
        <dbReference type="ChEBI" id="CHEBI:30616"/>
        <dbReference type="ChEBI" id="CHEBI:33019"/>
        <dbReference type="ChEBI" id="CHEBI:57966"/>
        <dbReference type="ChEBI" id="CHEBI:456215"/>
        <dbReference type="EC" id="6.3.2.1"/>
    </reaction>
</comment>
<dbReference type="Proteomes" id="UP001232245">
    <property type="component" value="Unassembled WGS sequence"/>
</dbReference>
<feature type="binding site" evidence="9">
    <location>
        <begin position="30"/>
        <end position="37"/>
    </location>
    <ligand>
        <name>ATP</name>
        <dbReference type="ChEBI" id="CHEBI:30616"/>
    </ligand>
</feature>
<dbReference type="PANTHER" id="PTHR21299:SF1">
    <property type="entry name" value="PANTOATE--BETA-ALANINE LIGASE"/>
    <property type="match status" value="1"/>
</dbReference>
<feature type="binding site" evidence="9">
    <location>
        <position position="153"/>
    </location>
    <ligand>
        <name>(R)-pantoate</name>
        <dbReference type="ChEBI" id="CHEBI:15980"/>
    </ligand>
</feature>
<dbReference type="Gene3D" id="3.30.1300.10">
    <property type="entry name" value="Pantoate-beta-alanine ligase, C-terminal domain"/>
    <property type="match status" value="1"/>
</dbReference>
<accession>A0ABT9YYR7</accession>
<feature type="binding site" evidence="9">
    <location>
        <begin position="184"/>
        <end position="187"/>
    </location>
    <ligand>
        <name>ATP</name>
        <dbReference type="ChEBI" id="CHEBI:30616"/>
    </ligand>
</feature>
<keyword evidence="7 9" id="KW-0067">ATP-binding</keyword>
<organism evidence="10 11">
    <name type="scientific">Metabacillus niabensis</name>
    <dbReference type="NCBI Taxonomy" id="324854"/>
    <lineage>
        <taxon>Bacteria</taxon>
        <taxon>Bacillati</taxon>
        <taxon>Bacillota</taxon>
        <taxon>Bacilli</taxon>
        <taxon>Bacillales</taxon>
        <taxon>Bacillaceae</taxon>
        <taxon>Metabacillus</taxon>
    </lineage>
</organism>
<dbReference type="InterPro" id="IPR042176">
    <property type="entry name" value="Pantoate_ligase_C"/>
</dbReference>
<dbReference type="GO" id="GO:0004592">
    <property type="term" value="F:pantoate-beta-alanine ligase activity"/>
    <property type="evidence" value="ECO:0007669"/>
    <property type="project" value="UniProtKB-EC"/>
</dbReference>
<dbReference type="NCBIfam" id="TIGR00125">
    <property type="entry name" value="cyt_tran_rel"/>
    <property type="match status" value="1"/>
</dbReference>
<dbReference type="Gene3D" id="3.40.50.620">
    <property type="entry name" value="HUPs"/>
    <property type="match status" value="1"/>
</dbReference>
<feature type="binding site" evidence="9">
    <location>
        <position position="61"/>
    </location>
    <ligand>
        <name>beta-alanine</name>
        <dbReference type="ChEBI" id="CHEBI:57966"/>
    </ligand>
</feature>
<dbReference type="PANTHER" id="PTHR21299">
    <property type="entry name" value="CYTIDYLATE KINASE/PANTOATE-BETA-ALANINE LIGASE"/>
    <property type="match status" value="1"/>
</dbReference>
<dbReference type="InterPro" id="IPR014729">
    <property type="entry name" value="Rossmann-like_a/b/a_fold"/>
</dbReference>
<dbReference type="CDD" id="cd00560">
    <property type="entry name" value="PanC"/>
    <property type="match status" value="1"/>
</dbReference>
<dbReference type="RefSeq" id="WP_095302199.1">
    <property type="nucleotide sequence ID" value="NZ_CADEPK010000209.1"/>
</dbReference>
<dbReference type="SUPFAM" id="SSF52374">
    <property type="entry name" value="Nucleotidylyl transferase"/>
    <property type="match status" value="1"/>
</dbReference>
<proteinExistence type="inferred from homology"/>
<dbReference type="EC" id="6.3.2.1" evidence="9"/>
<comment type="caution">
    <text evidence="10">The sequence shown here is derived from an EMBL/GenBank/DDBJ whole genome shotgun (WGS) entry which is preliminary data.</text>
</comment>
<feature type="active site" description="Proton donor" evidence="9">
    <location>
        <position position="37"/>
    </location>
</feature>
<evidence type="ECO:0000313" key="11">
    <source>
        <dbReference type="Proteomes" id="UP001232245"/>
    </source>
</evidence>
<evidence type="ECO:0000256" key="5">
    <source>
        <dbReference type="ARBA" id="ARBA00022655"/>
    </source>
</evidence>
<comment type="similarity">
    <text evidence="2 9">Belongs to the pantothenate synthetase family.</text>
</comment>
<dbReference type="HAMAP" id="MF_00158">
    <property type="entry name" value="PanC"/>
    <property type="match status" value="1"/>
</dbReference>
<evidence type="ECO:0000256" key="7">
    <source>
        <dbReference type="ARBA" id="ARBA00022840"/>
    </source>
</evidence>
<keyword evidence="5 9" id="KW-0566">Pantothenate biosynthesis</keyword>
<evidence type="ECO:0000256" key="8">
    <source>
        <dbReference type="ARBA" id="ARBA00048258"/>
    </source>
</evidence>
<dbReference type="EMBL" id="JAUSTZ010000002">
    <property type="protein sequence ID" value="MDQ0225134.1"/>
    <property type="molecule type" value="Genomic_DNA"/>
</dbReference>
<keyword evidence="3 9" id="KW-0963">Cytoplasm</keyword>
<feature type="binding site" evidence="9">
    <location>
        <begin position="147"/>
        <end position="150"/>
    </location>
    <ligand>
        <name>ATP</name>
        <dbReference type="ChEBI" id="CHEBI:30616"/>
    </ligand>
</feature>
<dbReference type="NCBIfam" id="TIGR00018">
    <property type="entry name" value="panC"/>
    <property type="match status" value="1"/>
</dbReference>
<protein>
    <recommendedName>
        <fullName evidence="9">Pantothenate synthetase</fullName>
        <shortName evidence="9">PS</shortName>
        <ecNumber evidence="9">6.3.2.1</ecNumber>
    </recommendedName>
    <alternativeName>
        <fullName evidence="9">Pantoate--beta-alanine ligase</fullName>
    </alternativeName>
    <alternativeName>
        <fullName evidence="9">Pantoate-activating enzyme</fullName>
    </alternativeName>
</protein>
<name>A0ABT9YYR7_9BACI</name>
<dbReference type="InterPro" id="IPR004821">
    <property type="entry name" value="Cyt_trans-like"/>
</dbReference>
<gene>
    <name evidence="9" type="primary">panC</name>
    <name evidence="10" type="ORF">J2S02_001463</name>
</gene>
<keyword evidence="11" id="KW-1185">Reference proteome</keyword>
<comment type="function">
    <text evidence="9">Catalyzes the condensation of pantoate with beta-alanine in an ATP-dependent reaction via a pantoyl-adenylate intermediate.</text>
</comment>
<keyword evidence="4 9" id="KW-0436">Ligase</keyword>
<feature type="binding site" evidence="9">
    <location>
        <position position="61"/>
    </location>
    <ligand>
        <name>(R)-pantoate</name>
        <dbReference type="ChEBI" id="CHEBI:15980"/>
    </ligand>
</feature>
<comment type="subunit">
    <text evidence="9">Homodimer.</text>
</comment>
<comment type="subcellular location">
    <subcellularLocation>
        <location evidence="9">Cytoplasm</location>
    </subcellularLocation>
</comment>
<feature type="binding site" evidence="9">
    <location>
        <position position="176"/>
    </location>
    <ligand>
        <name>ATP</name>
        <dbReference type="ChEBI" id="CHEBI:30616"/>
    </ligand>
</feature>
<dbReference type="InterPro" id="IPR003721">
    <property type="entry name" value="Pantoate_ligase"/>
</dbReference>
<evidence type="ECO:0000256" key="9">
    <source>
        <dbReference type="HAMAP-Rule" id="MF_00158"/>
    </source>
</evidence>
<evidence type="ECO:0000256" key="2">
    <source>
        <dbReference type="ARBA" id="ARBA00009256"/>
    </source>
</evidence>
<dbReference type="Pfam" id="PF02569">
    <property type="entry name" value="Pantoate_ligase"/>
    <property type="match status" value="1"/>
</dbReference>
<keyword evidence="6 9" id="KW-0547">Nucleotide-binding</keyword>
<comment type="miscellaneous">
    <text evidence="9">The reaction proceeds by a bi uni uni bi ping pong mechanism.</text>
</comment>
<evidence type="ECO:0000256" key="4">
    <source>
        <dbReference type="ARBA" id="ARBA00022598"/>
    </source>
</evidence>
<evidence type="ECO:0000256" key="6">
    <source>
        <dbReference type="ARBA" id="ARBA00022741"/>
    </source>
</evidence>